<evidence type="ECO:0000313" key="5">
    <source>
        <dbReference type="Proteomes" id="UP000250235"/>
    </source>
</evidence>
<dbReference type="GO" id="GO:0003676">
    <property type="term" value="F:nucleic acid binding"/>
    <property type="evidence" value="ECO:0007669"/>
    <property type="project" value="InterPro"/>
</dbReference>
<accession>A0A2Z7BJJ7</accession>
<gene>
    <name evidence="4" type="ORF">F511_12617</name>
</gene>
<keyword evidence="1" id="KW-0862">Zinc</keyword>
<dbReference type="Pfam" id="PF00098">
    <property type="entry name" value="zf-CCHC"/>
    <property type="match status" value="1"/>
</dbReference>
<evidence type="ECO:0000259" key="3">
    <source>
        <dbReference type="PROSITE" id="PS50158"/>
    </source>
</evidence>
<dbReference type="SUPFAM" id="SSF57756">
    <property type="entry name" value="Retrovirus zinc finger-like domains"/>
    <property type="match status" value="1"/>
</dbReference>
<dbReference type="InterPro" id="IPR001878">
    <property type="entry name" value="Znf_CCHC"/>
</dbReference>
<feature type="compositionally biased region" description="Basic residues" evidence="2">
    <location>
        <begin position="60"/>
        <end position="71"/>
    </location>
</feature>
<dbReference type="GO" id="GO:0008270">
    <property type="term" value="F:zinc ion binding"/>
    <property type="evidence" value="ECO:0007669"/>
    <property type="project" value="UniProtKB-KW"/>
</dbReference>
<dbReference type="Gene3D" id="4.10.60.10">
    <property type="entry name" value="Zinc finger, CCHC-type"/>
    <property type="match status" value="1"/>
</dbReference>
<evidence type="ECO:0000313" key="4">
    <source>
        <dbReference type="EMBL" id="KZV34552.1"/>
    </source>
</evidence>
<proteinExistence type="predicted"/>
<feature type="domain" description="CCHC-type" evidence="3">
    <location>
        <begin position="113"/>
        <end position="127"/>
    </location>
</feature>
<dbReference type="PROSITE" id="PS50158">
    <property type="entry name" value="ZF_CCHC"/>
    <property type="match status" value="1"/>
</dbReference>
<protein>
    <recommendedName>
        <fullName evidence="3">CCHC-type domain-containing protein</fullName>
    </recommendedName>
</protein>
<dbReference type="EMBL" id="KV005038">
    <property type="protein sequence ID" value="KZV34552.1"/>
    <property type="molecule type" value="Genomic_DNA"/>
</dbReference>
<sequence length="142" mass="15060">MLGEAIGSELVLEHLWKVLALVARDFVCGNYSSKLRMLVFEDERVTPVYIISLLGSVSHYKRSGPRGRQFKKNSGSSSSGSGSSSSGSSKVEFCGQCGGRHPAAQCVGVQDSCNICGQYGHFARVCPLAGSQHTAGSCGWIV</sequence>
<feature type="region of interest" description="Disordered" evidence="2">
    <location>
        <begin position="60"/>
        <end position="92"/>
    </location>
</feature>
<name>A0A2Z7BJJ7_9LAMI</name>
<dbReference type="AlphaFoldDB" id="A0A2Z7BJJ7"/>
<evidence type="ECO:0000256" key="1">
    <source>
        <dbReference type="PROSITE-ProRule" id="PRU00047"/>
    </source>
</evidence>
<keyword evidence="1" id="KW-0863">Zinc-finger</keyword>
<reference evidence="4 5" key="1">
    <citation type="journal article" date="2015" name="Proc. Natl. Acad. Sci. U.S.A.">
        <title>The resurrection genome of Boea hygrometrica: A blueprint for survival of dehydration.</title>
        <authorList>
            <person name="Xiao L."/>
            <person name="Yang G."/>
            <person name="Zhang L."/>
            <person name="Yang X."/>
            <person name="Zhao S."/>
            <person name="Ji Z."/>
            <person name="Zhou Q."/>
            <person name="Hu M."/>
            <person name="Wang Y."/>
            <person name="Chen M."/>
            <person name="Xu Y."/>
            <person name="Jin H."/>
            <person name="Xiao X."/>
            <person name="Hu G."/>
            <person name="Bao F."/>
            <person name="Hu Y."/>
            <person name="Wan P."/>
            <person name="Li L."/>
            <person name="Deng X."/>
            <person name="Kuang T."/>
            <person name="Xiang C."/>
            <person name="Zhu J.K."/>
            <person name="Oliver M.J."/>
            <person name="He Y."/>
        </authorList>
    </citation>
    <scope>NUCLEOTIDE SEQUENCE [LARGE SCALE GENOMIC DNA]</scope>
    <source>
        <strain evidence="5">cv. XS01</strain>
    </source>
</reference>
<keyword evidence="1" id="KW-0479">Metal-binding</keyword>
<evidence type="ECO:0000256" key="2">
    <source>
        <dbReference type="SAM" id="MobiDB-lite"/>
    </source>
</evidence>
<organism evidence="4 5">
    <name type="scientific">Dorcoceras hygrometricum</name>
    <dbReference type="NCBI Taxonomy" id="472368"/>
    <lineage>
        <taxon>Eukaryota</taxon>
        <taxon>Viridiplantae</taxon>
        <taxon>Streptophyta</taxon>
        <taxon>Embryophyta</taxon>
        <taxon>Tracheophyta</taxon>
        <taxon>Spermatophyta</taxon>
        <taxon>Magnoliopsida</taxon>
        <taxon>eudicotyledons</taxon>
        <taxon>Gunneridae</taxon>
        <taxon>Pentapetalae</taxon>
        <taxon>asterids</taxon>
        <taxon>lamiids</taxon>
        <taxon>Lamiales</taxon>
        <taxon>Gesneriaceae</taxon>
        <taxon>Didymocarpoideae</taxon>
        <taxon>Trichosporeae</taxon>
        <taxon>Loxocarpinae</taxon>
        <taxon>Dorcoceras</taxon>
    </lineage>
</organism>
<dbReference type="SMART" id="SM00343">
    <property type="entry name" value="ZnF_C2HC"/>
    <property type="match status" value="1"/>
</dbReference>
<feature type="compositionally biased region" description="Low complexity" evidence="2">
    <location>
        <begin position="74"/>
        <end position="89"/>
    </location>
</feature>
<dbReference type="InterPro" id="IPR036875">
    <property type="entry name" value="Znf_CCHC_sf"/>
</dbReference>
<dbReference type="Proteomes" id="UP000250235">
    <property type="component" value="Unassembled WGS sequence"/>
</dbReference>
<keyword evidence="5" id="KW-1185">Reference proteome</keyword>